<dbReference type="Gramene" id="ONK54874">
    <property type="protein sequence ID" value="ONK54874"/>
    <property type="gene ID" value="A4U43_UnF10130"/>
</dbReference>
<organism evidence="1 2">
    <name type="scientific">Asparagus officinalis</name>
    <name type="common">Garden asparagus</name>
    <dbReference type="NCBI Taxonomy" id="4686"/>
    <lineage>
        <taxon>Eukaryota</taxon>
        <taxon>Viridiplantae</taxon>
        <taxon>Streptophyta</taxon>
        <taxon>Embryophyta</taxon>
        <taxon>Tracheophyta</taxon>
        <taxon>Spermatophyta</taxon>
        <taxon>Magnoliopsida</taxon>
        <taxon>Liliopsida</taxon>
        <taxon>Asparagales</taxon>
        <taxon>Asparagaceae</taxon>
        <taxon>Asparagoideae</taxon>
        <taxon>Asparagus</taxon>
    </lineage>
</organism>
<dbReference type="AlphaFoldDB" id="A0A1R3L5I8"/>
<evidence type="ECO:0000313" key="2">
    <source>
        <dbReference type="Proteomes" id="UP000243459"/>
    </source>
</evidence>
<sequence>MLLPQNFQTDLFPQISVDRSSSSSPSSSISVDLCDLSSSKGYKSLSFSYSSLLVRSRPPHHSPSASSHMLNFLARRIDNLEEGVYGCLNDLERRQEEIRVKMIGGVDGLGRQLSDILNLLQPSTPSPGPGLSSS</sequence>
<reference evidence="2" key="1">
    <citation type="journal article" date="2017" name="Nat. Commun.">
        <title>The asparagus genome sheds light on the origin and evolution of a young Y chromosome.</title>
        <authorList>
            <person name="Harkess A."/>
            <person name="Zhou J."/>
            <person name="Xu C."/>
            <person name="Bowers J.E."/>
            <person name="Van der Hulst R."/>
            <person name="Ayyampalayam S."/>
            <person name="Mercati F."/>
            <person name="Riccardi P."/>
            <person name="McKain M.R."/>
            <person name="Kakrana A."/>
            <person name="Tang H."/>
            <person name="Ray J."/>
            <person name="Groenendijk J."/>
            <person name="Arikit S."/>
            <person name="Mathioni S.M."/>
            <person name="Nakano M."/>
            <person name="Shan H."/>
            <person name="Telgmann-Rauber A."/>
            <person name="Kanno A."/>
            <person name="Yue Z."/>
            <person name="Chen H."/>
            <person name="Li W."/>
            <person name="Chen Y."/>
            <person name="Xu X."/>
            <person name="Zhang Y."/>
            <person name="Luo S."/>
            <person name="Chen H."/>
            <person name="Gao J."/>
            <person name="Mao Z."/>
            <person name="Pires J.C."/>
            <person name="Luo M."/>
            <person name="Kudrna D."/>
            <person name="Wing R.A."/>
            <person name="Meyers B.C."/>
            <person name="Yi K."/>
            <person name="Kong H."/>
            <person name="Lavrijsen P."/>
            <person name="Sunseri F."/>
            <person name="Falavigna A."/>
            <person name="Ye Y."/>
            <person name="Leebens-Mack J.H."/>
            <person name="Chen G."/>
        </authorList>
    </citation>
    <scope>NUCLEOTIDE SEQUENCE [LARGE SCALE GENOMIC DNA]</scope>
    <source>
        <strain evidence="2">cv. DH0086</strain>
    </source>
</reference>
<name>A0A1R3L5I8_ASPOF</name>
<keyword evidence="2" id="KW-1185">Reference proteome</keyword>
<proteinExistence type="predicted"/>
<dbReference type="Proteomes" id="UP000243459">
    <property type="component" value="Unassembled WGS sequence"/>
</dbReference>
<protein>
    <submittedName>
        <fullName evidence="1">Uncharacterized protein</fullName>
    </submittedName>
</protein>
<evidence type="ECO:0000313" key="1">
    <source>
        <dbReference type="EMBL" id="ONK54874.1"/>
    </source>
</evidence>
<gene>
    <name evidence="1" type="ORF">A4U43_UnF10130</name>
</gene>
<accession>A0A1R3L5I8</accession>
<dbReference type="EMBL" id="KV864026">
    <property type="protein sequence ID" value="ONK54874.1"/>
    <property type="molecule type" value="Genomic_DNA"/>
</dbReference>